<reference evidence="4" key="1">
    <citation type="journal article" date="2019" name="Int. J. Syst. Evol. Microbiol.">
        <title>The Global Catalogue of Microorganisms (GCM) 10K type strain sequencing project: providing services to taxonomists for standard genome sequencing and annotation.</title>
        <authorList>
            <consortium name="The Broad Institute Genomics Platform"/>
            <consortium name="The Broad Institute Genome Sequencing Center for Infectious Disease"/>
            <person name="Wu L."/>
            <person name="Ma J."/>
        </authorList>
    </citation>
    <scope>NUCLEOTIDE SEQUENCE [LARGE SCALE GENOMIC DNA]</scope>
    <source>
        <strain evidence="4">JCM 14304</strain>
    </source>
</reference>
<evidence type="ECO:0000256" key="2">
    <source>
        <dbReference type="SAM" id="Phobius"/>
    </source>
</evidence>
<feature type="region of interest" description="Disordered" evidence="1">
    <location>
        <begin position="1"/>
        <end position="21"/>
    </location>
</feature>
<proteinExistence type="predicted"/>
<evidence type="ECO:0000313" key="3">
    <source>
        <dbReference type="EMBL" id="GAA1564436.1"/>
    </source>
</evidence>
<keyword evidence="2" id="KW-0472">Membrane</keyword>
<keyword evidence="2" id="KW-0812">Transmembrane</keyword>
<evidence type="ECO:0000313" key="4">
    <source>
        <dbReference type="Proteomes" id="UP001500190"/>
    </source>
</evidence>
<evidence type="ECO:0008006" key="5">
    <source>
        <dbReference type="Google" id="ProtNLM"/>
    </source>
</evidence>
<feature type="transmembrane region" description="Helical" evidence="2">
    <location>
        <begin position="75"/>
        <end position="92"/>
    </location>
</feature>
<comment type="caution">
    <text evidence="3">The sequence shown here is derived from an EMBL/GenBank/DDBJ whole genome shotgun (WGS) entry which is preliminary data.</text>
</comment>
<accession>A0ABP4NQJ6</accession>
<organism evidence="3 4">
    <name type="scientific">Kribbella karoonensis</name>
    <dbReference type="NCBI Taxonomy" id="324851"/>
    <lineage>
        <taxon>Bacteria</taxon>
        <taxon>Bacillati</taxon>
        <taxon>Actinomycetota</taxon>
        <taxon>Actinomycetes</taxon>
        <taxon>Propionibacteriales</taxon>
        <taxon>Kribbellaceae</taxon>
        <taxon>Kribbella</taxon>
    </lineage>
</organism>
<dbReference type="Proteomes" id="UP001500190">
    <property type="component" value="Unassembled WGS sequence"/>
</dbReference>
<feature type="transmembrane region" description="Helical" evidence="2">
    <location>
        <begin position="50"/>
        <end position="68"/>
    </location>
</feature>
<name>A0ABP4NQJ6_9ACTN</name>
<feature type="compositionally biased region" description="Pro residues" evidence="1">
    <location>
        <begin position="1"/>
        <end position="20"/>
    </location>
</feature>
<keyword evidence="4" id="KW-1185">Reference proteome</keyword>
<protein>
    <recommendedName>
        <fullName evidence="5">Tetratricopeptide repeat protein</fullName>
    </recommendedName>
</protein>
<dbReference type="RefSeq" id="WP_344187395.1">
    <property type="nucleotide sequence ID" value="NZ_BAAAND010000001.1"/>
</dbReference>
<evidence type="ECO:0000256" key="1">
    <source>
        <dbReference type="SAM" id="MobiDB-lite"/>
    </source>
</evidence>
<sequence length="484" mass="52383">MSYQQYPPPQGLPYPGPAPKLPDRRPRDPLAVALGNASLLGLGYFLIRRWLFGVLSLAGTAVLVVLLCMQRKTGYEFALIGWGLLQVVHGWFLAQRHPVRTANLTKRLVALGVTLLVFGGVAFERYDVHRIDKDAVAARQAGDCPGVRAAQAKYNVGHRIGDAPRTVRVETDTDACDKIDAAAAVLRSARPEADTARLQVGFEMLAAVVAQPDQQATTRTALNEFLRGLPLKDACQTVAITEWLRGRAKAGNLLDEAKQIVPKIEPNALLGCGDAKLKSSDWTGARSTYVLLVQRYPHAKQTARAQAGIKKADYEILQAKIQAELARVRELVSSGDYCSTPAKYSPAPKLRSGLNRAVFAGSTDYTSKLPSQWKGTTADNAAMVICAGDDTQGAAVRTCPYQPFVGGGTGIHYVTFHKIAVPVQVYELRTGRLIQKTTVQISGSVCPATISYTTYNGIGAPDPDQYVRATNSTIQAAFRPLVVR</sequence>
<keyword evidence="2" id="KW-1133">Transmembrane helix</keyword>
<gene>
    <name evidence="3" type="ORF">GCM10009742_02000</name>
</gene>
<dbReference type="EMBL" id="BAAAND010000001">
    <property type="protein sequence ID" value="GAA1564436.1"/>
    <property type="molecule type" value="Genomic_DNA"/>
</dbReference>